<gene>
    <name evidence="12" type="ORF">K6Y31_13555</name>
</gene>
<dbReference type="SUPFAM" id="SSF58104">
    <property type="entry name" value="Methyl-accepting chemotaxis protein (MCP) signaling domain"/>
    <property type="match status" value="1"/>
</dbReference>
<evidence type="ECO:0000256" key="6">
    <source>
        <dbReference type="ARBA" id="ARBA00029447"/>
    </source>
</evidence>
<dbReference type="PRINTS" id="PR00260">
    <property type="entry name" value="CHEMTRNSDUCR"/>
</dbReference>
<evidence type="ECO:0000256" key="7">
    <source>
        <dbReference type="PROSITE-ProRule" id="PRU00284"/>
    </source>
</evidence>
<dbReference type="PROSITE" id="PS50885">
    <property type="entry name" value="HAMP"/>
    <property type="match status" value="1"/>
</dbReference>
<evidence type="ECO:0000256" key="2">
    <source>
        <dbReference type="ARBA" id="ARBA00022692"/>
    </source>
</evidence>
<evidence type="ECO:0000313" key="12">
    <source>
        <dbReference type="EMBL" id="MCE2595833.1"/>
    </source>
</evidence>
<dbReference type="CDD" id="cd06225">
    <property type="entry name" value="HAMP"/>
    <property type="match status" value="1"/>
</dbReference>
<dbReference type="PANTHER" id="PTHR32089">
    <property type="entry name" value="METHYL-ACCEPTING CHEMOTAXIS PROTEIN MCPB"/>
    <property type="match status" value="1"/>
</dbReference>
<name>A0ABS8WDQ5_9GAMM</name>
<evidence type="ECO:0000256" key="8">
    <source>
        <dbReference type="SAM" id="Coils"/>
    </source>
</evidence>
<keyword evidence="5 7" id="KW-0807">Transducer</keyword>
<dbReference type="InterPro" id="IPR004090">
    <property type="entry name" value="Chemotax_Me-accpt_rcpt"/>
</dbReference>
<dbReference type="InterPro" id="IPR003660">
    <property type="entry name" value="HAMP_dom"/>
</dbReference>
<evidence type="ECO:0000259" key="10">
    <source>
        <dbReference type="PROSITE" id="PS50111"/>
    </source>
</evidence>
<dbReference type="Pfam" id="PF00672">
    <property type="entry name" value="HAMP"/>
    <property type="match status" value="1"/>
</dbReference>
<keyword evidence="3 9" id="KW-1133">Transmembrane helix</keyword>
<feature type="domain" description="Methyl-accepting transducer" evidence="10">
    <location>
        <begin position="259"/>
        <end position="495"/>
    </location>
</feature>
<comment type="caution">
    <text evidence="12">The sequence shown here is derived from an EMBL/GenBank/DDBJ whole genome shotgun (WGS) entry which is preliminary data.</text>
</comment>
<evidence type="ECO:0000256" key="4">
    <source>
        <dbReference type="ARBA" id="ARBA00023136"/>
    </source>
</evidence>
<dbReference type="PROSITE" id="PS50111">
    <property type="entry name" value="CHEMOTAXIS_TRANSDUC_2"/>
    <property type="match status" value="1"/>
</dbReference>
<dbReference type="PANTHER" id="PTHR32089:SF119">
    <property type="entry name" value="METHYL-ACCEPTING CHEMOTAXIS PROTEIN CTPL"/>
    <property type="match status" value="1"/>
</dbReference>
<feature type="transmembrane region" description="Helical" evidence="9">
    <location>
        <begin position="178"/>
        <end position="199"/>
    </location>
</feature>
<comment type="similarity">
    <text evidence="6">Belongs to the methyl-accepting chemotaxis (MCP) protein family.</text>
</comment>
<dbReference type="Proteomes" id="UP001201273">
    <property type="component" value="Unassembled WGS sequence"/>
</dbReference>
<dbReference type="RefSeq" id="WP_233053497.1">
    <property type="nucleotide sequence ID" value="NZ_JAIMJA010000013.1"/>
</dbReference>
<proteinExistence type="inferred from homology"/>
<evidence type="ECO:0000259" key="11">
    <source>
        <dbReference type="PROSITE" id="PS50885"/>
    </source>
</evidence>
<evidence type="ECO:0000256" key="5">
    <source>
        <dbReference type="ARBA" id="ARBA00023224"/>
    </source>
</evidence>
<evidence type="ECO:0000256" key="9">
    <source>
        <dbReference type="SAM" id="Phobius"/>
    </source>
</evidence>
<organism evidence="12 13">
    <name type="scientific">Motilimonas cestriensis</name>
    <dbReference type="NCBI Taxonomy" id="2742685"/>
    <lineage>
        <taxon>Bacteria</taxon>
        <taxon>Pseudomonadati</taxon>
        <taxon>Pseudomonadota</taxon>
        <taxon>Gammaproteobacteria</taxon>
        <taxon>Alteromonadales</taxon>
        <taxon>Alteromonadales genera incertae sedis</taxon>
        <taxon>Motilimonas</taxon>
    </lineage>
</organism>
<dbReference type="SMART" id="SM00283">
    <property type="entry name" value="MA"/>
    <property type="match status" value="1"/>
</dbReference>
<accession>A0ABS8WDQ5</accession>
<evidence type="ECO:0000313" key="13">
    <source>
        <dbReference type="Proteomes" id="UP001201273"/>
    </source>
</evidence>
<evidence type="ECO:0000256" key="3">
    <source>
        <dbReference type="ARBA" id="ARBA00022989"/>
    </source>
</evidence>
<dbReference type="EMBL" id="JAIMJA010000013">
    <property type="protein sequence ID" value="MCE2595833.1"/>
    <property type="molecule type" value="Genomic_DNA"/>
</dbReference>
<reference evidence="12 13" key="1">
    <citation type="journal article" date="2022" name="Environ. Microbiol. Rep.">
        <title>Eco-phylogenetic analyses reveal divergent evolution of vitamin B12 metabolism in the marine bacterial family 'Psychromonadaceae'.</title>
        <authorList>
            <person name="Jin X."/>
            <person name="Yang Y."/>
            <person name="Cao H."/>
            <person name="Gao B."/>
            <person name="Zhao Z."/>
        </authorList>
    </citation>
    <scope>NUCLEOTIDE SEQUENCE [LARGE SCALE GENOMIC DNA]</scope>
    <source>
        <strain evidence="12 13">MKS20</strain>
    </source>
</reference>
<feature type="coiled-coil region" evidence="8">
    <location>
        <begin position="281"/>
        <end position="357"/>
    </location>
</feature>
<dbReference type="Pfam" id="PF00015">
    <property type="entry name" value="MCPsignal"/>
    <property type="match status" value="1"/>
</dbReference>
<comment type="subcellular location">
    <subcellularLocation>
        <location evidence="1">Membrane</location>
        <topology evidence="1">Multi-pass membrane protein</topology>
    </subcellularLocation>
</comment>
<dbReference type="SMART" id="SM00304">
    <property type="entry name" value="HAMP"/>
    <property type="match status" value="1"/>
</dbReference>
<evidence type="ECO:0000256" key="1">
    <source>
        <dbReference type="ARBA" id="ARBA00004141"/>
    </source>
</evidence>
<keyword evidence="8" id="KW-0175">Coiled coil</keyword>
<sequence length="535" mass="58811">MSISTKLLLTLISVFILVLVSSTFYQYRQENALLHTVLSEQLEDKASNYFDSLNMMMLTGTMAQKEQLRQKALAQNGIEQVRVIRGEAVNKLYGTGSPEQQAQDKIDQRALAGETIIEPINTSWGNGLVVALPMKASSDYRGTNCLGCHQAEEGEVLGVIRLEYNLSHINKLINQSSIIAVTIMSIIAIIGFMVTMMLIRKIIINPIRQTSDLMSQISQNKELFRRIPLSQNDEIGQLGIGINSLLATVEQSLQQVKATSDQLVDSARRLTQVSSTTDNAASNQMQETQHVQRNIEEMQQQQQDASEATQQASQLVTQTTTTIATSAKQAHHASIEINGLVSNIDDVKQRISQLNQQTEQVSSILATIKSIAEQTNLLALNAAIESARAGEQGRGFAVVADEVRVLASRTSDATSNIESIINEFQQGSVASLQAVDDVSDSAHQRATDIETLSQAMSDAMRAMQDILNHTDQIRQQTLTTAQVSEQVQSQILMITEQANDTSQSAGESRDISLNLEQLSEQLNQLLAQFTLSHKD</sequence>
<feature type="domain" description="HAMP" evidence="11">
    <location>
        <begin position="201"/>
        <end position="254"/>
    </location>
</feature>
<keyword evidence="2 9" id="KW-0812">Transmembrane</keyword>
<dbReference type="InterPro" id="IPR004089">
    <property type="entry name" value="MCPsignal_dom"/>
</dbReference>
<keyword evidence="13" id="KW-1185">Reference proteome</keyword>
<keyword evidence="4 9" id="KW-0472">Membrane</keyword>
<protein>
    <submittedName>
        <fullName evidence="12">Methyl-accepting chemotaxis protein</fullName>
    </submittedName>
</protein>
<dbReference type="Gene3D" id="1.10.287.950">
    <property type="entry name" value="Methyl-accepting chemotaxis protein"/>
    <property type="match status" value="1"/>
</dbReference>
<dbReference type="Gene3D" id="3.30.450.290">
    <property type="match status" value="1"/>
</dbReference>